<dbReference type="Gene3D" id="3.40.50.720">
    <property type="entry name" value="NAD(P)-binding Rossmann-like Domain"/>
    <property type="match status" value="2"/>
</dbReference>
<dbReference type="InterPro" id="IPR036291">
    <property type="entry name" value="NAD(P)-bd_dom_sf"/>
</dbReference>
<evidence type="ECO:0000256" key="3">
    <source>
        <dbReference type="ARBA" id="ARBA00023027"/>
    </source>
</evidence>
<evidence type="ECO:0000256" key="1">
    <source>
        <dbReference type="ARBA" id="ARBA00005854"/>
    </source>
</evidence>
<dbReference type="PROSITE" id="PS00671">
    <property type="entry name" value="D_2_HYDROXYACID_DH_3"/>
    <property type="match status" value="1"/>
</dbReference>
<dbReference type="InterPro" id="IPR050418">
    <property type="entry name" value="D-iso_2-hydroxyacid_DH_PdxB"/>
</dbReference>
<keyword evidence="3" id="KW-0520">NAD</keyword>
<organism evidence="5 6">
    <name type="scientific">Bradyrhizobium quebecense</name>
    <dbReference type="NCBI Taxonomy" id="2748629"/>
    <lineage>
        <taxon>Bacteria</taxon>
        <taxon>Pseudomonadati</taxon>
        <taxon>Pseudomonadota</taxon>
        <taxon>Alphaproteobacteria</taxon>
        <taxon>Hyphomicrobiales</taxon>
        <taxon>Nitrobacteraceae</taxon>
        <taxon>Bradyrhizobium</taxon>
    </lineage>
</organism>
<dbReference type="Proteomes" id="UP000692816">
    <property type="component" value="Unassembled WGS sequence"/>
</dbReference>
<evidence type="ECO:0000313" key="5">
    <source>
        <dbReference type="EMBL" id="MBO1433797.1"/>
    </source>
</evidence>
<feature type="domain" description="D-isomer specific 2-hydroxyacid dehydrogenase NAD-binding" evidence="4">
    <location>
        <begin position="110"/>
        <end position="279"/>
    </location>
</feature>
<dbReference type="InterPro" id="IPR029753">
    <property type="entry name" value="D-isomer_DH_CS"/>
</dbReference>
<proteinExistence type="inferred from homology"/>
<reference evidence="5" key="1">
    <citation type="journal article" date="2021" name="Int. J. Syst. Evol. Microbiol.">
        <title>Bradyrhizobium septentrionale sp. nov. (sv. septentrionale) and Bradyrhizobium quebecense sp. nov. (sv. septentrionale) associated with legumes native to Canada possess rearranged symbiosis genes and numerous insertion sequences.</title>
        <authorList>
            <person name="Bromfield E.S.P."/>
            <person name="Cloutier S."/>
        </authorList>
    </citation>
    <scope>NUCLEOTIDE SEQUENCE</scope>
    <source>
        <strain evidence="5">12S5</strain>
    </source>
</reference>
<name>A0ABS3MQZ4_9BRAD</name>
<evidence type="ECO:0000256" key="2">
    <source>
        <dbReference type="ARBA" id="ARBA00023002"/>
    </source>
</evidence>
<dbReference type="PANTHER" id="PTHR43761:SF1">
    <property type="entry name" value="D-ISOMER SPECIFIC 2-HYDROXYACID DEHYDROGENASE CATALYTIC DOMAIN-CONTAINING PROTEIN-RELATED"/>
    <property type="match status" value="1"/>
</dbReference>
<dbReference type="SUPFAM" id="SSF51735">
    <property type="entry name" value="NAD(P)-binding Rossmann-fold domains"/>
    <property type="match status" value="1"/>
</dbReference>
<sequence length="303" mass="32906">MRAVFVDANESLAVITERLEKSGDPKMRINRNPDIKSEDYPAVLDGADIAVVDHTALPTDVARKCAGLKHVVFLGTGARSYMNPEELAELGISVHLIKGYGDTAVAESAIALMWSSARVIAQMDREMRAGNWLREDGMQLTGKTLGLVGFGGIAAEVARIALGSGMKVIAWNRSPKSHPGVEFTELDTVLANSDVVSIHLLLNDETRGMITRDKIAKMKKGVVLINTARGAIVDEQAMIDALNSGHIRHAGLDVYNIEPLPKDHPLTRIPNVTLSAHSAFRTPEASENLIHAAWEHCRRIVKG</sequence>
<protein>
    <submittedName>
        <fullName evidence="5">3-phosphoglycerate dehydrogenase</fullName>
    </submittedName>
</protein>
<evidence type="ECO:0000259" key="4">
    <source>
        <dbReference type="Pfam" id="PF02826"/>
    </source>
</evidence>
<dbReference type="InterPro" id="IPR006140">
    <property type="entry name" value="D-isomer_DH_NAD-bd"/>
</dbReference>
<comment type="caution">
    <text evidence="5">The sequence shown here is derived from an EMBL/GenBank/DDBJ whole genome shotgun (WGS) entry which is preliminary data.</text>
</comment>
<dbReference type="PANTHER" id="PTHR43761">
    <property type="entry name" value="D-ISOMER SPECIFIC 2-HYDROXYACID DEHYDROGENASE FAMILY PROTEIN (AFU_ORTHOLOGUE AFUA_1G13630)"/>
    <property type="match status" value="1"/>
</dbReference>
<keyword evidence="2" id="KW-0560">Oxidoreductase</keyword>
<dbReference type="RefSeq" id="WP_207836301.1">
    <property type="nucleotide sequence ID" value="NZ_CP088282.1"/>
</dbReference>
<accession>A0ABS3MQZ4</accession>
<dbReference type="SUPFAM" id="SSF52283">
    <property type="entry name" value="Formate/glycerate dehydrogenase catalytic domain-like"/>
    <property type="match status" value="1"/>
</dbReference>
<keyword evidence="6" id="KW-1185">Reference proteome</keyword>
<dbReference type="Pfam" id="PF02826">
    <property type="entry name" value="2-Hacid_dh_C"/>
    <property type="match status" value="1"/>
</dbReference>
<comment type="similarity">
    <text evidence="1">Belongs to the D-isomer specific 2-hydroxyacid dehydrogenase family.</text>
</comment>
<evidence type="ECO:0000313" key="6">
    <source>
        <dbReference type="Proteomes" id="UP000692816"/>
    </source>
</evidence>
<gene>
    <name evidence="5" type="ORF">J4P68_31555</name>
</gene>
<dbReference type="EMBL" id="JAGEPA010000001">
    <property type="protein sequence ID" value="MBO1433797.1"/>
    <property type="molecule type" value="Genomic_DNA"/>
</dbReference>